<organism evidence="4 5">
    <name type="scientific">Actinoplanes campanulatus</name>
    <dbReference type="NCBI Taxonomy" id="113559"/>
    <lineage>
        <taxon>Bacteria</taxon>
        <taxon>Bacillati</taxon>
        <taxon>Actinomycetota</taxon>
        <taxon>Actinomycetes</taxon>
        <taxon>Micromonosporales</taxon>
        <taxon>Micromonosporaceae</taxon>
        <taxon>Actinoplanes</taxon>
    </lineage>
</organism>
<evidence type="ECO:0000313" key="4">
    <source>
        <dbReference type="EMBL" id="MBB3100694.1"/>
    </source>
</evidence>
<proteinExistence type="predicted"/>
<dbReference type="InterPro" id="IPR051943">
    <property type="entry name" value="TRAFAC_Dynamin-like_GTPase"/>
</dbReference>
<reference evidence="4 5" key="1">
    <citation type="submission" date="2020-08" db="EMBL/GenBank/DDBJ databases">
        <title>Genomic Encyclopedia of Type Strains, Phase III (KMG-III): the genomes of soil and plant-associated and newly described type strains.</title>
        <authorList>
            <person name="Whitman W."/>
        </authorList>
    </citation>
    <scope>NUCLEOTIDE SEQUENCE [LARGE SCALE GENOMIC DNA]</scope>
    <source>
        <strain evidence="4 5">CECT 3287</strain>
    </source>
</reference>
<feature type="coiled-coil region" evidence="1">
    <location>
        <begin position="542"/>
        <end position="591"/>
    </location>
</feature>
<protein>
    <submittedName>
        <fullName evidence="4">Gas vesicle protein/molybdopterin converting factor small subunit</fullName>
    </submittedName>
</protein>
<dbReference type="Gene3D" id="3.40.50.300">
    <property type="entry name" value="P-loop containing nucleotide triphosphate hydrolases"/>
    <property type="match status" value="1"/>
</dbReference>
<dbReference type="PANTHER" id="PTHR43681">
    <property type="entry name" value="TRANSMEMBRANE GTPASE FZO"/>
    <property type="match status" value="1"/>
</dbReference>
<evidence type="ECO:0000256" key="1">
    <source>
        <dbReference type="SAM" id="Coils"/>
    </source>
</evidence>
<keyword evidence="2" id="KW-0812">Transmembrane</keyword>
<dbReference type="AlphaFoldDB" id="A0A7W5ARL6"/>
<name>A0A7W5ARL6_9ACTN</name>
<evidence type="ECO:0000313" key="5">
    <source>
        <dbReference type="Proteomes" id="UP000590749"/>
    </source>
</evidence>
<keyword evidence="1" id="KW-0175">Coiled coil</keyword>
<accession>A0A7W5ARL6</accession>
<comment type="caution">
    <text evidence="4">The sequence shown here is derived from an EMBL/GenBank/DDBJ whole genome shotgun (WGS) entry which is preliminary data.</text>
</comment>
<gene>
    <name evidence="4" type="ORF">FHR83_008419</name>
</gene>
<keyword evidence="2" id="KW-0472">Membrane</keyword>
<feature type="transmembrane region" description="Helical" evidence="2">
    <location>
        <begin position="459"/>
        <end position="485"/>
    </location>
</feature>
<keyword evidence="2" id="KW-1133">Transmembrane helix</keyword>
<dbReference type="InterPro" id="IPR027417">
    <property type="entry name" value="P-loop_NTPase"/>
</dbReference>
<sequence length="593" mass="63967">MAEVAKAVALIDLALHACTAYDRPDAATRLTAAKESLADPVLHVVVAGEFKQGKSSLVNALVGATVCTVDDDVATAVPTYVRHGAKPEAALLYEPGRREPIPVADVRRYVLEGGAGGVNGDRVSGVEVRIPRKILAGGLVLVDTPGVGGLGSPHAAASLAAVSMADAVLFVTGAAQELTRSEVDFLQRARSLCPVVACVVTKTDFYPAWRRIRELNERHLAAHCPMPLMPVSSTLRSRAVKANDTALNAESGFTHLVAFLTEKIGASAVDRLAGEASAEVLALCEQLDSRFQAERAALADPEAAARVVRELTGVKERVESLKSAAAKWNQTLSDGVTDLTSDVDHDLRARVRVVIAEADTAIEEGDPADTWAEMEAWLQSRMADELLANYELLRDRATDLGVRVGDHFHEASTMIMRRPSVTDPTPLATVADFQHKIDLERMKLTKQAMVALKSAYGGALMFIILGSLVGVSLGPIGIGIGLVMGHRGLRDEKKRQVTKRRAEARNAIRRYCDEVSFVAGKDSRDTLRRVQRQLRDHYSGLAEELNKANTQALNSAAEAAKRTQADREKRLKDVDAELARVQQLRQRAQAVAA</sequence>
<dbReference type="RefSeq" id="WP_183226737.1">
    <property type="nucleotide sequence ID" value="NZ_BMPW01000028.1"/>
</dbReference>
<keyword evidence="5" id="KW-1185">Reference proteome</keyword>
<dbReference type="Proteomes" id="UP000590749">
    <property type="component" value="Unassembled WGS sequence"/>
</dbReference>
<dbReference type="InterPro" id="IPR045063">
    <property type="entry name" value="Dynamin_N"/>
</dbReference>
<dbReference type="SUPFAM" id="SSF52540">
    <property type="entry name" value="P-loop containing nucleoside triphosphate hydrolases"/>
    <property type="match status" value="1"/>
</dbReference>
<dbReference type="EMBL" id="JACHXF010000027">
    <property type="protein sequence ID" value="MBB3100694.1"/>
    <property type="molecule type" value="Genomic_DNA"/>
</dbReference>
<dbReference type="PANTHER" id="PTHR43681:SF1">
    <property type="entry name" value="SARCALUMENIN"/>
    <property type="match status" value="1"/>
</dbReference>
<feature type="domain" description="Dynamin N-terminal" evidence="3">
    <location>
        <begin position="44"/>
        <end position="190"/>
    </location>
</feature>
<evidence type="ECO:0000259" key="3">
    <source>
        <dbReference type="Pfam" id="PF00350"/>
    </source>
</evidence>
<dbReference type="Pfam" id="PF00350">
    <property type="entry name" value="Dynamin_N"/>
    <property type="match status" value="1"/>
</dbReference>
<evidence type="ECO:0000256" key="2">
    <source>
        <dbReference type="SAM" id="Phobius"/>
    </source>
</evidence>